<sequence>MDPEPTVLFITFLAINASFIWSVVLLVVLLICSALISGAEVALFSLTKSDLNEGLENQSPAMQVIAQLLERPKKLLATILVANNFINIAVVLLFAYIGETLFNDITNSLLRFLIEVVSATFLILLFGEIIPKIYANRNSVKFSSFMSRPLKTLDILLSPISLPMRYVTILIQNNFGKQRSNLSVDQLSQALELTNQEDTTQEEQKILQGIVSFGNTDTKQVMRPRMDLFALSIDTPFEIIIKEIIDNGYSRIPVYNESIDSINGVLYVKDLLPHLNKKQFDWTTLLREPFFVPENKKLDDLMVEFQTKKVHLAVVVDEYGGTSGLVSLEDIIEEIVGDISDEYDDDDLIYTKLDNKNFSFEGKTPLKDVYKIVGITEDIEYFESKKGEAETLAGFVLEISGGFPRIGSKINFRNYDFTIESLERKRIKQIKLTLLD</sequence>
<dbReference type="Pfam" id="PF01595">
    <property type="entry name" value="CNNM"/>
    <property type="match status" value="1"/>
</dbReference>
<evidence type="ECO:0000259" key="12">
    <source>
        <dbReference type="PROSITE" id="PS51371"/>
    </source>
</evidence>
<keyword evidence="3" id="KW-1003">Cell membrane</keyword>
<comment type="caution">
    <text evidence="14">The sequence shown here is derived from an EMBL/GenBank/DDBJ whole genome shotgun (WGS) entry which is preliminary data.</text>
</comment>
<evidence type="ECO:0000256" key="4">
    <source>
        <dbReference type="ARBA" id="ARBA00022692"/>
    </source>
</evidence>
<evidence type="ECO:0000256" key="10">
    <source>
        <dbReference type="PROSITE-ProRule" id="PRU01193"/>
    </source>
</evidence>
<evidence type="ECO:0000313" key="14">
    <source>
        <dbReference type="EMBL" id="MUU78545.1"/>
    </source>
</evidence>
<dbReference type="InterPro" id="IPR000644">
    <property type="entry name" value="CBS_dom"/>
</dbReference>
<dbReference type="PROSITE" id="PS51846">
    <property type="entry name" value="CNNM"/>
    <property type="match status" value="1"/>
</dbReference>
<evidence type="ECO:0000256" key="6">
    <source>
        <dbReference type="ARBA" id="ARBA00022989"/>
    </source>
</evidence>
<dbReference type="Gene3D" id="3.10.580.10">
    <property type="entry name" value="CBS-domain"/>
    <property type="match status" value="1"/>
</dbReference>
<proteinExistence type="inferred from homology"/>
<dbReference type="RefSeq" id="WP_157363441.1">
    <property type="nucleotide sequence ID" value="NZ_WOWS01000003.1"/>
</dbReference>
<evidence type="ECO:0000256" key="11">
    <source>
        <dbReference type="SAM" id="Phobius"/>
    </source>
</evidence>
<dbReference type="AlphaFoldDB" id="A0A6L6U8B6"/>
<keyword evidence="5" id="KW-0677">Repeat</keyword>
<feature type="transmembrane region" description="Helical" evidence="11">
    <location>
        <begin position="6"/>
        <end position="36"/>
    </location>
</feature>
<keyword evidence="8 10" id="KW-0472">Membrane</keyword>
<name>A0A6L6U8B6_9FLAO</name>
<dbReference type="EMBL" id="WOWS01000003">
    <property type="protein sequence ID" value="MUU78545.1"/>
    <property type="molecule type" value="Genomic_DNA"/>
</dbReference>
<feature type="domain" description="CBS" evidence="12">
    <location>
        <begin position="222"/>
        <end position="284"/>
    </location>
</feature>
<dbReference type="GO" id="GO:0005886">
    <property type="term" value="C:plasma membrane"/>
    <property type="evidence" value="ECO:0007669"/>
    <property type="project" value="UniProtKB-SubCell"/>
</dbReference>
<keyword evidence="15" id="KW-1185">Reference proteome</keyword>
<keyword evidence="7 9" id="KW-0129">CBS domain</keyword>
<dbReference type="PROSITE" id="PS51371">
    <property type="entry name" value="CBS"/>
    <property type="match status" value="2"/>
</dbReference>
<dbReference type="PANTHER" id="PTHR22777">
    <property type="entry name" value="HEMOLYSIN-RELATED"/>
    <property type="match status" value="1"/>
</dbReference>
<evidence type="ECO:0000256" key="2">
    <source>
        <dbReference type="ARBA" id="ARBA00006337"/>
    </source>
</evidence>
<dbReference type="InterPro" id="IPR002550">
    <property type="entry name" value="CNNM"/>
</dbReference>
<gene>
    <name evidence="14" type="primary">gldE</name>
    <name evidence="14" type="ORF">GN138_08820</name>
</gene>
<dbReference type="Gene3D" id="3.30.465.10">
    <property type="match status" value="1"/>
</dbReference>
<dbReference type="NCBIfam" id="TIGR03520">
    <property type="entry name" value="GldE"/>
    <property type="match status" value="1"/>
</dbReference>
<protein>
    <submittedName>
        <fullName evidence="14">Gliding motility-associated protein GldE</fullName>
    </submittedName>
</protein>
<feature type="domain" description="CBS" evidence="12">
    <location>
        <begin position="285"/>
        <end position="342"/>
    </location>
</feature>
<evidence type="ECO:0000313" key="15">
    <source>
        <dbReference type="Proteomes" id="UP000478208"/>
    </source>
</evidence>
<evidence type="ECO:0000256" key="7">
    <source>
        <dbReference type="ARBA" id="ARBA00023122"/>
    </source>
</evidence>
<dbReference type="Pfam" id="PF03471">
    <property type="entry name" value="CorC_HlyC"/>
    <property type="match status" value="1"/>
</dbReference>
<comment type="similarity">
    <text evidence="2">Belongs to the UPF0053 family.</text>
</comment>
<dbReference type="SMART" id="SM00116">
    <property type="entry name" value="CBS"/>
    <property type="match status" value="2"/>
</dbReference>
<dbReference type="InterPro" id="IPR016169">
    <property type="entry name" value="FAD-bd_PCMH_sub2"/>
</dbReference>
<dbReference type="GO" id="GO:0050660">
    <property type="term" value="F:flavin adenine dinucleotide binding"/>
    <property type="evidence" value="ECO:0007669"/>
    <property type="project" value="InterPro"/>
</dbReference>
<dbReference type="InterPro" id="IPR044751">
    <property type="entry name" value="Ion_transp-like_CBS"/>
</dbReference>
<dbReference type="InterPro" id="IPR046342">
    <property type="entry name" value="CBS_dom_sf"/>
</dbReference>
<dbReference type="CDD" id="cd04590">
    <property type="entry name" value="CBS_pair_CorC_HlyC_assoc"/>
    <property type="match status" value="1"/>
</dbReference>
<dbReference type="Proteomes" id="UP000478208">
    <property type="component" value="Unassembled WGS sequence"/>
</dbReference>
<feature type="transmembrane region" description="Helical" evidence="11">
    <location>
        <begin position="109"/>
        <end position="131"/>
    </location>
</feature>
<evidence type="ECO:0000259" key="13">
    <source>
        <dbReference type="PROSITE" id="PS51846"/>
    </source>
</evidence>
<dbReference type="SMART" id="SM01091">
    <property type="entry name" value="CorC_HlyC"/>
    <property type="match status" value="1"/>
</dbReference>
<dbReference type="InterPro" id="IPR036318">
    <property type="entry name" value="FAD-bd_PCMH-like_sf"/>
</dbReference>
<dbReference type="SUPFAM" id="SSF56176">
    <property type="entry name" value="FAD-binding/transporter-associated domain-like"/>
    <property type="match status" value="1"/>
</dbReference>
<dbReference type="SUPFAM" id="SSF54631">
    <property type="entry name" value="CBS-domain pair"/>
    <property type="match status" value="1"/>
</dbReference>
<reference evidence="14 15" key="1">
    <citation type="submission" date="2019-12" db="EMBL/GenBank/DDBJ databases">
        <authorList>
            <person name="Li J."/>
        </authorList>
    </citation>
    <scope>NUCLEOTIDE SEQUENCE [LARGE SCALE GENOMIC DNA]</scope>
    <source>
        <strain evidence="14 15">HL2-2</strain>
    </source>
</reference>
<evidence type="ECO:0000256" key="3">
    <source>
        <dbReference type="ARBA" id="ARBA00022475"/>
    </source>
</evidence>
<comment type="subcellular location">
    <subcellularLocation>
        <location evidence="1">Cell membrane</location>
        <topology evidence="1">Multi-pass membrane protein</topology>
    </subcellularLocation>
</comment>
<feature type="transmembrane region" description="Helical" evidence="11">
    <location>
        <begin position="75"/>
        <end position="97"/>
    </location>
</feature>
<dbReference type="FunFam" id="3.10.580.10:FF:000002">
    <property type="entry name" value="Magnesium/cobalt efflux protein CorC"/>
    <property type="match status" value="1"/>
</dbReference>
<accession>A0A6L6U8B6</accession>
<dbReference type="InterPro" id="IPR005170">
    <property type="entry name" value="Transptr-assoc_dom"/>
</dbReference>
<evidence type="ECO:0000256" key="1">
    <source>
        <dbReference type="ARBA" id="ARBA00004651"/>
    </source>
</evidence>
<evidence type="ECO:0000256" key="5">
    <source>
        <dbReference type="ARBA" id="ARBA00022737"/>
    </source>
</evidence>
<feature type="domain" description="CNNM transmembrane" evidence="13">
    <location>
        <begin position="15"/>
        <end position="203"/>
    </location>
</feature>
<keyword evidence="4 10" id="KW-0812">Transmembrane</keyword>
<dbReference type="PANTHER" id="PTHR22777:SF32">
    <property type="entry name" value="UPF0053 INNER MEMBRANE PROTEIN YFJD"/>
    <property type="match status" value="1"/>
</dbReference>
<evidence type="ECO:0000256" key="9">
    <source>
        <dbReference type="PROSITE-ProRule" id="PRU00703"/>
    </source>
</evidence>
<evidence type="ECO:0000256" key="8">
    <source>
        <dbReference type="ARBA" id="ARBA00023136"/>
    </source>
</evidence>
<keyword evidence="6 10" id="KW-1133">Transmembrane helix</keyword>
<organism evidence="14 15">
    <name type="scientific">Winogradskyella endarachnes</name>
    <dbReference type="NCBI Taxonomy" id="2681965"/>
    <lineage>
        <taxon>Bacteria</taxon>
        <taxon>Pseudomonadati</taxon>
        <taxon>Bacteroidota</taxon>
        <taxon>Flavobacteriia</taxon>
        <taxon>Flavobacteriales</taxon>
        <taxon>Flavobacteriaceae</taxon>
        <taxon>Winogradskyella</taxon>
    </lineage>
</organism>
<dbReference type="InterPro" id="IPR019862">
    <property type="entry name" value="Motility-assoc_prot_GldE"/>
</dbReference>
<dbReference type="Pfam" id="PF00571">
    <property type="entry name" value="CBS"/>
    <property type="match status" value="2"/>
</dbReference>